<evidence type="ECO:0000256" key="3">
    <source>
        <dbReference type="ARBA" id="ARBA00023163"/>
    </source>
</evidence>
<keyword evidence="6" id="KW-1185">Reference proteome</keyword>
<evidence type="ECO:0000259" key="4">
    <source>
        <dbReference type="PROSITE" id="PS01124"/>
    </source>
</evidence>
<dbReference type="Pfam" id="PF12833">
    <property type="entry name" value="HTH_18"/>
    <property type="match status" value="1"/>
</dbReference>
<dbReference type="PANTHER" id="PTHR47894:SF1">
    <property type="entry name" value="HTH-TYPE TRANSCRIPTIONAL REGULATOR VQSM"/>
    <property type="match status" value="1"/>
</dbReference>
<dbReference type="AlphaFoldDB" id="A0A543AD38"/>
<organism evidence="5 6">
    <name type="scientific">Nocardioides albertanoniae</name>
    <dbReference type="NCBI Taxonomy" id="1175486"/>
    <lineage>
        <taxon>Bacteria</taxon>
        <taxon>Bacillati</taxon>
        <taxon>Actinomycetota</taxon>
        <taxon>Actinomycetes</taxon>
        <taxon>Propionibacteriales</taxon>
        <taxon>Nocardioidaceae</taxon>
        <taxon>Nocardioides</taxon>
    </lineage>
</organism>
<dbReference type="SUPFAM" id="SSF46689">
    <property type="entry name" value="Homeodomain-like"/>
    <property type="match status" value="1"/>
</dbReference>
<dbReference type="InterPro" id="IPR032687">
    <property type="entry name" value="AraC-type_N"/>
</dbReference>
<proteinExistence type="predicted"/>
<dbReference type="Gene3D" id="1.10.10.60">
    <property type="entry name" value="Homeodomain-like"/>
    <property type="match status" value="1"/>
</dbReference>
<gene>
    <name evidence="5" type="ORF">FB381_4349</name>
</gene>
<dbReference type="GO" id="GO:0000976">
    <property type="term" value="F:transcription cis-regulatory region binding"/>
    <property type="evidence" value="ECO:0007669"/>
    <property type="project" value="TreeGrafter"/>
</dbReference>
<dbReference type="PRINTS" id="PR00032">
    <property type="entry name" value="HTHARAC"/>
</dbReference>
<dbReference type="Pfam" id="PF12625">
    <property type="entry name" value="Arabinose_bd"/>
    <property type="match status" value="1"/>
</dbReference>
<protein>
    <submittedName>
        <fullName evidence="5">AraC family transcriptional regulator</fullName>
    </submittedName>
</protein>
<keyword evidence="1" id="KW-0805">Transcription regulation</keyword>
<reference evidence="5 6" key="1">
    <citation type="submission" date="2019-06" db="EMBL/GenBank/DDBJ databases">
        <title>Sequencing the genomes of 1000 actinobacteria strains.</title>
        <authorList>
            <person name="Klenk H.-P."/>
        </authorList>
    </citation>
    <scope>NUCLEOTIDE SEQUENCE [LARGE SCALE GENOMIC DNA]</scope>
    <source>
        <strain evidence="5 6">DSM 25218</strain>
    </source>
</reference>
<comment type="caution">
    <text evidence="5">The sequence shown here is derived from an EMBL/GenBank/DDBJ whole genome shotgun (WGS) entry which is preliminary data.</text>
</comment>
<evidence type="ECO:0000313" key="6">
    <source>
        <dbReference type="Proteomes" id="UP000320209"/>
    </source>
</evidence>
<evidence type="ECO:0000313" key="5">
    <source>
        <dbReference type="EMBL" id="TQL70416.1"/>
    </source>
</evidence>
<dbReference type="Proteomes" id="UP000320209">
    <property type="component" value="Unassembled WGS sequence"/>
</dbReference>
<keyword evidence="3" id="KW-0804">Transcription</keyword>
<evidence type="ECO:0000256" key="2">
    <source>
        <dbReference type="ARBA" id="ARBA00023125"/>
    </source>
</evidence>
<dbReference type="PROSITE" id="PS01124">
    <property type="entry name" value="HTH_ARAC_FAMILY_2"/>
    <property type="match status" value="1"/>
</dbReference>
<dbReference type="PANTHER" id="PTHR47894">
    <property type="entry name" value="HTH-TYPE TRANSCRIPTIONAL REGULATOR GADX"/>
    <property type="match status" value="1"/>
</dbReference>
<evidence type="ECO:0000256" key="1">
    <source>
        <dbReference type="ARBA" id="ARBA00023015"/>
    </source>
</evidence>
<dbReference type="EMBL" id="VFOV01000001">
    <property type="protein sequence ID" value="TQL70416.1"/>
    <property type="molecule type" value="Genomic_DNA"/>
</dbReference>
<dbReference type="SMART" id="SM00342">
    <property type="entry name" value="HTH_ARAC"/>
    <property type="match status" value="1"/>
</dbReference>
<accession>A0A543AD38</accession>
<dbReference type="InterPro" id="IPR020449">
    <property type="entry name" value="Tscrpt_reg_AraC-type_HTH"/>
</dbReference>
<dbReference type="InterPro" id="IPR018060">
    <property type="entry name" value="HTH_AraC"/>
</dbReference>
<feature type="domain" description="HTH araC/xylS-type" evidence="4">
    <location>
        <begin position="233"/>
        <end position="333"/>
    </location>
</feature>
<keyword evidence="2" id="KW-0238">DNA-binding</keyword>
<dbReference type="GO" id="GO:0003700">
    <property type="term" value="F:DNA-binding transcription factor activity"/>
    <property type="evidence" value="ECO:0007669"/>
    <property type="project" value="InterPro"/>
</dbReference>
<dbReference type="InterPro" id="IPR009057">
    <property type="entry name" value="Homeodomain-like_sf"/>
</dbReference>
<dbReference type="GO" id="GO:0005829">
    <property type="term" value="C:cytosol"/>
    <property type="evidence" value="ECO:0007669"/>
    <property type="project" value="TreeGrafter"/>
</dbReference>
<sequence>MNGSDAGVPYTAFAQLLESQTLDAEAAARFRAIMVREGADETTLLQLGGQAPARWFREVYPNLDADQATHLGHAFADQAQLTSFGPLSLPLISAGSVAEVMELLTYLPLITTAVSTRFHPNDDGLAVGLTGQTGDPDLDCLVVTYCGSALLRLIRMLAGDVSTVRLHTSWPAPASTTQHEDALGRHLVFNAPMTFLYVPTEVLNEVCRFSDPVAYRHAIADLSKSLEHRIGPASYATKVRLSIEEGPGLKTCQSVANELSISTSTLKRRLLNEGTTFREILESSLLERASLKLLDRSLSVSEIAVELGFSDLTNFSHAFKRWTGQSPSHFRQECLRW</sequence>
<name>A0A543AD38_9ACTN</name>